<dbReference type="PANTHER" id="PTHR24078:SF553">
    <property type="entry name" value="DNAJ HOMOLOG SUBFAMILY B MEMBER 5"/>
    <property type="match status" value="1"/>
</dbReference>
<name>A0A2H3BXS7_9AGAR</name>
<feature type="compositionally biased region" description="Basic and acidic residues" evidence="2">
    <location>
        <begin position="187"/>
        <end position="197"/>
    </location>
</feature>
<dbReference type="Gene3D" id="1.10.287.110">
    <property type="entry name" value="DnaJ domain"/>
    <property type="match status" value="1"/>
</dbReference>
<dbReference type="GO" id="GO:0006457">
    <property type="term" value="P:protein folding"/>
    <property type="evidence" value="ECO:0007669"/>
    <property type="project" value="InterPro"/>
</dbReference>
<feature type="compositionally biased region" description="Polar residues" evidence="2">
    <location>
        <begin position="134"/>
        <end position="149"/>
    </location>
</feature>
<feature type="region of interest" description="Disordered" evidence="2">
    <location>
        <begin position="113"/>
        <end position="205"/>
    </location>
</feature>
<organism evidence="4 5">
    <name type="scientific">Armillaria solidipes</name>
    <dbReference type="NCBI Taxonomy" id="1076256"/>
    <lineage>
        <taxon>Eukaryota</taxon>
        <taxon>Fungi</taxon>
        <taxon>Dikarya</taxon>
        <taxon>Basidiomycota</taxon>
        <taxon>Agaricomycotina</taxon>
        <taxon>Agaricomycetes</taxon>
        <taxon>Agaricomycetidae</taxon>
        <taxon>Agaricales</taxon>
        <taxon>Marasmiineae</taxon>
        <taxon>Physalacriaceae</taxon>
        <taxon>Armillaria</taxon>
    </lineage>
</organism>
<dbReference type="InterPro" id="IPR001623">
    <property type="entry name" value="DnaJ_domain"/>
</dbReference>
<keyword evidence="1" id="KW-0143">Chaperone</keyword>
<dbReference type="SUPFAM" id="SSF46565">
    <property type="entry name" value="Chaperone J-domain"/>
    <property type="match status" value="1"/>
</dbReference>
<reference evidence="5" key="1">
    <citation type="journal article" date="2017" name="Nat. Ecol. Evol.">
        <title>Genome expansion and lineage-specific genetic innovations in the forest pathogenic fungi Armillaria.</title>
        <authorList>
            <person name="Sipos G."/>
            <person name="Prasanna A.N."/>
            <person name="Walter M.C."/>
            <person name="O'Connor E."/>
            <person name="Balint B."/>
            <person name="Krizsan K."/>
            <person name="Kiss B."/>
            <person name="Hess J."/>
            <person name="Varga T."/>
            <person name="Slot J."/>
            <person name="Riley R."/>
            <person name="Boka B."/>
            <person name="Rigling D."/>
            <person name="Barry K."/>
            <person name="Lee J."/>
            <person name="Mihaltcheva S."/>
            <person name="LaButti K."/>
            <person name="Lipzen A."/>
            <person name="Waldron R."/>
            <person name="Moloney N.M."/>
            <person name="Sperisen C."/>
            <person name="Kredics L."/>
            <person name="Vagvoelgyi C."/>
            <person name="Patrignani A."/>
            <person name="Fitzpatrick D."/>
            <person name="Nagy I."/>
            <person name="Doyle S."/>
            <person name="Anderson J.B."/>
            <person name="Grigoriev I.V."/>
            <person name="Gueldener U."/>
            <person name="Muensterkoetter M."/>
            <person name="Nagy L.G."/>
        </authorList>
    </citation>
    <scope>NUCLEOTIDE SEQUENCE [LARGE SCALE GENOMIC DNA]</scope>
    <source>
        <strain evidence="5">28-4</strain>
    </source>
</reference>
<dbReference type="Pfam" id="PF01556">
    <property type="entry name" value="DnaJ_C"/>
    <property type="match status" value="1"/>
</dbReference>
<dbReference type="InterPro" id="IPR002939">
    <property type="entry name" value="DnaJ_C"/>
</dbReference>
<feature type="region of interest" description="Disordered" evidence="2">
    <location>
        <begin position="63"/>
        <end position="82"/>
    </location>
</feature>
<feature type="compositionally biased region" description="Basic and acidic residues" evidence="2">
    <location>
        <begin position="9"/>
        <end position="21"/>
    </location>
</feature>
<evidence type="ECO:0000313" key="4">
    <source>
        <dbReference type="EMBL" id="PBK75681.1"/>
    </source>
</evidence>
<feature type="compositionally biased region" description="Low complexity" evidence="2">
    <location>
        <begin position="115"/>
        <end position="129"/>
    </location>
</feature>
<dbReference type="SMART" id="SM00271">
    <property type="entry name" value="DnaJ"/>
    <property type="match status" value="1"/>
</dbReference>
<dbReference type="InterPro" id="IPR008971">
    <property type="entry name" value="HSP40/DnaJ_pept-bd"/>
</dbReference>
<dbReference type="Pfam" id="PF00226">
    <property type="entry name" value="DnaJ"/>
    <property type="match status" value="1"/>
</dbReference>
<gene>
    <name evidence="4" type="ORF">ARMSODRAFT_1079884</name>
</gene>
<dbReference type="GO" id="GO:0006413">
    <property type="term" value="P:translational initiation"/>
    <property type="evidence" value="ECO:0007669"/>
    <property type="project" value="TreeGrafter"/>
</dbReference>
<dbReference type="PRINTS" id="PR00625">
    <property type="entry name" value="JDOMAIN"/>
</dbReference>
<dbReference type="PROSITE" id="PS50076">
    <property type="entry name" value="DNAJ_2"/>
    <property type="match status" value="1"/>
</dbReference>
<evidence type="ECO:0000313" key="5">
    <source>
        <dbReference type="Proteomes" id="UP000218334"/>
    </source>
</evidence>
<dbReference type="EMBL" id="KZ293417">
    <property type="protein sequence ID" value="PBK75681.1"/>
    <property type="molecule type" value="Genomic_DNA"/>
</dbReference>
<sequence length="438" mass="49588">MSSPPTKQNHHEILEIRPEATREEIKSAYKKQALKWHPDRNPDDINRATERFVQINRAYRALMRRPPTSQPHLRNASVPKMSRSVSIVTDNTAPNRSTDTLVSIFSAGGAVSVESSTTAPPSPQSSSQTLPGKGSNNPFSPRQPSSSTEAHVDAEEWISVEPEHAAVKEPSRKSKAPNSRAFYAHDQPQKEAKEAPIHKSNSKGIPTVVRPQLNRHQLNISATHLHRHPISSIGTGCSKMWRYSLALTLEDLFFGKECRFRITRSYLSGIRETIVLDVHIPPGCEDGTNFVFTDVGHQRRDGSFQDIVFIVQETAHEAFARVGQDLVMKVQVPWSENLQRKNVRLHFTGLDNETLSARISYGREKRRHGQCMIKDGGMPILQNGEMVARGDLIVRWEITRPRHRSRWAAMKTWLGMRKMYTLCICDDGRRRNELSSDN</sequence>
<dbReference type="GO" id="GO:0051087">
    <property type="term" value="F:protein-folding chaperone binding"/>
    <property type="evidence" value="ECO:0007669"/>
    <property type="project" value="TreeGrafter"/>
</dbReference>
<evidence type="ECO:0000259" key="3">
    <source>
        <dbReference type="PROSITE" id="PS50076"/>
    </source>
</evidence>
<dbReference type="CDD" id="cd10747">
    <property type="entry name" value="DnaJ_C"/>
    <property type="match status" value="1"/>
</dbReference>
<evidence type="ECO:0000256" key="1">
    <source>
        <dbReference type="ARBA" id="ARBA00023186"/>
    </source>
</evidence>
<dbReference type="InterPro" id="IPR051339">
    <property type="entry name" value="DnaJ_subfamily_B"/>
</dbReference>
<dbReference type="Proteomes" id="UP000218334">
    <property type="component" value="Unassembled WGS sequence"/>
</dbReference>
<dbReference type="Gene3D" id="2.60.260.20">
    <property type="entry name" value="Urease metallochaperone UreE, N-terminal domain"/>
    <property type="match status" value="2"/>
</dbReference>
<dbReference type="GO" id="GO:0005829">
    <property type="term" value="C:cytosol"/>
    <property type="evidence" value="ECO:0007669"/>
    <property type="project" value="TreeGrafter"/>
</dbReference>
<feature type="compositionally biased region" description="Basic and acidic residues" evidence="2">
    <location>
        <begin position="161"/>
        <end position="172"/>
    </location>
</feature>
<dbReference type="PANTHER" id="PTHR24078">
    <property type="entry name" value="DNAJ HOMOLOG SUBFAMILY C MEMBER"/>
    <property type="match status" value="1"/>
</dbReference>
<feature type="domain" description="J" evidence="3">
    <location>
        <begin position="9"/>
        <end position="67"/>
    </location>
</feature>
<dbReference type="SUPFAM" id="SSF49493">
    <property type="entry name" value="HSP40/DnaJ peptide-binding domain"/>
    <property type="match status" value="1"/>
</dbReference>
<dbReference type="GO" id="GO:0051082">
    <property type="term" value="F:unfolded protein binding"/>
    <property type="evidence" value="ECO:0007669"/>
    <property type="project" value="InterPro"/>
</dbReference>
<dbReference type="CDD" id="cd06257">
    <property type="entry name" value="DnaJ"/>
    <property type="match status" value="1"/>
</dbReference>
<keyword evidence="5" id="KW-1185">Reference proteome</keyword>
<dbReference type="InterPro" id="IPR036869">
    <property type="entry name" value="J_dom_sf"/>
</dbReference>
<feature type="region of interest" description="Disordered" evidence="2">
    <location>
        <begin position="1"/>
        <end position="21"/>
    </location>
</feature>
<protein>
    <submittedName>
        <fullName evidence="4">DnaJ-domain-containing protein</fullName>
    </submittedName>
</protein>
<dbReference type="STRING" id="1076256.A0A2H3BXS7"/>
<dbReference type="AlphaFoldDB" id="A0A2H3BXS7"/>
<accession>A0A2H3BXS7</accession>
<evidence type="ECO:0000256" key="2">
    <source>
        <dbReference type="SAM" id="MobiDB-lite"/>
    </source>
</evidence>
<proteinExistence type="predicted"/>